<name>A0ABS6D2A6_9FIRM</name>
<sequence length="177" mass="20354">MDQKIMDTFTNPVKCKIFMEVQKCKETNAKHLAETLSDVPQATLYRYLKKMTADGILKIVNETPIRGVIEKTYAIAMDMKKGFEEMIDQNSGEAYMQSFMQYMLGFAEQFQTYCSQDNIDIINDRSGFSLTHLYLTDEELEALVKKIGDTIKPFTENPSREDRNIRTIGLIVSPPQK</sequence>
<protein>
    <recommendedName>
        <fullName evidence="3">Helix-turn-helix protein</fullName>
    </recommendedName>
</protein>
<keyword evidence="2" id="KW-1185">Reference proteome</keyword>
<reference evidence="1 2" key="1">
    <citation type="submission" date="2021-06" db="EMBL/GenBank/DDBJ databases">
        <title>Faecalicatena sp. nov. isolated from porcine feces.</title>
        <authorList>
            <person name="Oh B.S."/>
            <person name="Lee J.H."/>
        </authorList>
    </citation>
    <scope>NUCLEOTIDE SEQUENCE [LARGE SCALE GENOMIC DNA]</scope>
    <source>
        <strain evidence="1 2">AGMB00832</strain>
    </source>
</reference>
<dbReference type="EMBL" id="JABACJ020000005">
    <property type="protein sequence ID" value="MBU3875626.1"/>
    <property type="molecule type" value="Genomic_DNA"/>
</dbReference>
<organism evidence="1 2">
    <name type="scientific">Faecalicatena faecalis</name>
    <dbReference type="NCBI Taxonomy" id="2726362"/>
    <lineage>
        <taxon>Bacteria</taxon>
        <taxon>Bacillati</taxon>
        <taxon>Bacillota</taxon>
        <taxon>Clostridia</taxon>
        <taxon>Lachnospirales</taxon>
        <taxon>Lachnospiraceae</taxon>
        <taxon>Faecalicatena</taxon>
    </lineage>
</organism>
<evidence type="ECO:0000313" key="1">
    <source>
        <dbReference type="EMBL" id="MBU3875626.1"/>
    </source>
</evidence>
<dbReference type="RefSeq" id="WP_216240671.1">
    <property type="nucleotide sequence ID" value="NZ_JABACJ020000005.1"/>
</dbReference>
<accession>A0ABS6D2A6</accession>
<evidence type="ECO:0000313" key="2">
    <source>
        <dbReference type="Proteomes" id="UP000723714"/>
    </source>
</evidence>
<dbReference type="Proteomes" id="UP000723714">
    <property type="component" value="Unassembled WGS sequence"/>
</dbReference>
<comment type="caution">
    <text evidence="1">The sequence shown here is derived from an EMBL/GenBank/DDBJ whole genome shotgun (WGS) entry which is preliminary data.</text>
</comment>
<evidence type="ECO:0008006" key="3">
    <source>
        <dbReference type="Google" id="ProtNLM"/>
    </source>
</evidence>
<gene>
    <name evidence="1" type="ORF">HGO97_007350</name>
</gene>
<proteinExistence type="predicted"/>